<dbReference type="PANTHER" id="PTHR43179">
    <property type="entry name" value="RHAMNOSYLTRANSFERASE WBBL"/>
    <property type="match status" value="1"/>
</dbReference>
<gene>
    <name evidence="2" type="ORF">TAGGR_212</name>
</gene>
<dbReference type="EMBL" id="BCNO01000002">
    <property type="protein sequence ID" value="GAQ95128.1"/>
    <property type="molecule type" value="Genomic_DNA"/>
</dbReference>
<comment type="caution">
    <text evidence="2">The sequence shown here is derived from an EMBL/GenBank/DDBJ whole genome shotgun (WGS) entry which is preliminary data.</text>
</comment>
<dbReference type="AlphaFoldDB" id="A0A0U9HQ13"/>
<protein>
    <submittedName>
        <fullName evidence="2">Glycosyltransferase, GT2 family</fullName>
    </submittedName>
</protein>
<reference evidence="3" key="1">
    <citation type="submission" date="2016-01" db="EMBL/GenBank/DDBJ databases">
        <title>Draft genome sequence of Thermodesulfovibrio aggregans strain TGE-P1.</title>
        <authorList>
            <person name="Sekiguchi Y."/>
            <person name="Ohashi A."/>
            <person name="Matsuura N."/>
            <person name="Tourlousse M.D."/>
        </authorList>
    </citation>
    <scope>NUCLEOTIDE SEQUENCE [LARGE SCALE GENOMIC DNA]</scope>
    <source>
        <strain evidence="3">TGE-P1</strain>
    </source>
</reference>
<organism evidence="2 3">
    <name type="scientific">Thermodesulfovibrio aggregans</name>
    <dbReference type="NCBI Taxonomy" id="86166"/>
    <lineage>
        <taxon>Bacteria</taxon>
        <taxon>Pseudomonadati</taxon>
        <taxon>Nitrospirota</taxon>
        <taxon>Thermodesulfovibrionia</taxon>
        <taxon>Thermodesulfovibrionales</taxon>
        <taxon>Thermodesulfovibrionaceae</taxon>
        <taxon>Thermodesulfovibrio</taxon>
    </lineage>
</organism>
<accession>A0A0U9HQ13</accession>
<dbReference type="SUPFAM" id="SSF53448">
    <property type="entry name" value="Nucleotide-diphospho-sugar transferases"/>
    <property type="match status" value="2"/>
</dbReference>
<dbReference type="RefSeq" id="WP_059176581.1">
    <property type="nucleotide sequence ID" value="NZ_BCNO01000002.1"/>
</dbReference>
<dbReference type="GO" id="GO:0016740">
    <property type="term" value="F:transferase activity"/>
    <property type="evidence" value="ECO:0007669"/>
    <property type="project" value="UniProtKB-KW"/>
</dbReference>
<evidence type="ECO:0000259" key="1">
    <source>
        <dbReference type="Pfam" id="PF00535"/>
    </source>
</evidence>
<dbReference type="InterPro" id="IPR029044">
    <property type="entry name" value="Nucleotide-diphossugar_trans"/>
</dbReference>
<dbReference type="CDD" id="cd04186">
    <property type="entry name" value="GT_2_like_c"/>
    <property type="match status" value="1"/>
</dbReference>
<proteinExistence type="predicted"/>
<keyword evidence="3" id="KW-1185">Reference proteome</keyword>
<dbReference type="OrthoDB" id="9801954at2"/>
<dbReference type="Proteomes" id="UP000054976">
    <property type="component" value="Unassembled WGS sequence"/>
</dbReference>
<evidence type="ECO:0000313" key="2">
    <source>
        <dbReference type="EMBL" id="GAQ95128.1"/>
    </source>
</evidence>
<dbReference type="PANTHER" id="PTHR43179:SF7">
    <property type="entry name" value="RHAMNOSYLTRANSFERASE WBBL"/>
    <property type="match status" value="1"/>
</dbReference>
<dbReference type="Pfam" id="PF00535">
    <property type="entry name" value="Glycos_transf_2"/>
    <property type="match status" value="1"/>
</dbReference>
<keyword evidence="2" id="KW-0808">Transferase</keyword>
<dbReference type="Gene3D" id="3.90.550.10">
    <property type="entry name" value="Spore Coat Polysaccharide Biosynthesis Protein SpsA, Chain A"/>
    <property type="match status" value="1"/>
</dbReference>
<feature type="domain" description="Glycosyltransferase 2-like" evidence="1">
    <location>
        <begin position="419"/>
        <end position="557"/>
    </location>
</feature>
<dbReference type="InterPro" id="IPR001173">
    <property type="entry name" value="Glyco_trans_2-like"/>
</dbReference>
<name>A0A0U9HQ13_9BACT</name>
<evidence type="ECO:0000313" key="3">
    <source>
        <dbReference type="Proteomes" id="UP000054976"/>
    </source>
</evidence>
<dbReference type="STRING" id="86166.TAGGR_212"/>
<sequence>MKLRIILEENIFFDKENRTCIVKNLPARIKLVADRDGYLPKGWCLIKGALKRRGKNLKAKLIINDEKYVFPVNCKGTMLELIKIPSKTKEIIFEPMNSIGEFEIIEDFTLKPVRNIERIYRMLKRVLFFFQKRFKHKRKILGLSYYTPFFNLKRAYELANKIRDCDSTLDYSKWTESFDRLTDEDTKRIKKDIKKSNLDVVFNILIHNQDEEELEKTIQSLEDQIYKSFTVNILKNRMDMQFNEFLTQGNTKKTYFLFLKSGTVLSSHALYRIAKEARISNADLIYTDHDYITAENERVNPCFKPDFSLEYLRATNYIDSTFAVKAEVLSKIEGLDMAEISWNLHSLLLKIAEKTSKIKHIPAVLFHLPLISITNNDLSSDYNPVREHLERMQVSATVEKIDFKNYKVIYHVKNNLLISIIIPTKNQLAILKKCIESIIRKTTYDNYEILLVDNQSNDLEAIEYLKSLTNNAKIRVFRYDKSYNFSAINNFAVSKAQGEVLLFLNNDTEVITSQWLEIMLGCLQQPNVGAVGAKLYYPNGKIQHAGVVIGTGGCADHAFKYLNKEENGYMDRTILQQEYSAVTAACMMTWKNLFIKIGGFDEVNLPVSFNDVDYCLKLREAGYRIVFTPYVELYHYESLSRGKDLSPESQKRAKREADFIRKKWQKYIEYDPFYNPNLNYNKPDFNLNSFPKIKKPWNKNGF</sequence>